<reference evidence="1" key="2">
    <citation type="submission" date="2020-03" db="EMBL/GenBank/DDBJ databases">
        <title>Flavobacteriaceae bacterium strain TP-CH-4, a member of the family Flavobacteriaceae isolated from a deep-sea seamount.</title>
        <authorList>
            <person name="Zhang D.-C."/>
        </authorList>
    </citation>
    <scope>NUCLEOTIDE SEQUENCE</scope>
    <source>
        <strain evidence="1">TP-CH-4</strain>
    </source>
</reference>
<dbReference type="AlphaFoldDB" id="A0A967AU80"/>
<dbReference type="InterPro" id="IPR034122">
    <property type="entry name" value="Retropepsin-like_bacterial"/>
</dbReference>
<dbReference type="Gene3D" id="2.40.70.10">
    <property type="entry name" value="Acid Proteases"/>
    <property type="match status" value="1"/>
</dbReference>
<dbReference type="Pfam" id="PF13650">
    <property type="entry name" value="Asp_protease_2"/>
    <property type="match status" value="1"/>
</dbReference>
<keyword evidence="1" id="KW-0645">Protease</keyword>
<gene>
    <name evidence="1" type="ORF">FK220_012145</name>
</gene>
<dbReference type="CDD" id="cd05483">
    <property type="entry name" value="retropepsin_like_bacteria"/>
    <property type="match status" value="1"/>
</dbReference>
<reference evidence="1" key="1">
    <citation type="submission" date="2019-07" db="EMBL/GenBank/DDBJ databases">
        <authorList>
            <person name="De-Chao Zhang Q."/>
        </authorList>
    </citation>
    <scope>NUCLEOTIDE SEQUENCE</scope>
    <source>
        <strain evidence="1">TP-CH-4</strain>
    </source>
</reference>
<dbReference type="EMBL" id="VIKU02000003">
    <property type="protein sequence ID" value="NHF60099.1"/>
    <property type="molecule type" value="Genomic_DNA"/>
</dbReference>
<evidence type="ECO:0000313" key="1">
    <source>
        <dbReference type="EMBL" id="NHF60099.1"/>
    </source>
</evidence>
<keyword evidence="1" id="KW-0378">Hydrolase</keyword>
<sequence>MKRSIIIVLILFTNLIFGQKVNLNRGEINAEDYFKEIDFEFVKNKIIIPAKIKDKTYRFILDTGAPNVISNELYELLKPKIIDTIPIYDASEKKEKLKLVSIEKIILGDLEFVNTATLVQDFGSDNPLKCFGTDGFIGSNMLRNSIIQFDLENKKIRITDDKKKLNLKKKHSNRIKLTGTQSNPYAWIELKGKDKGREQVLIDTGMEGLYDLSLKNYIIFEEENIFKVIGVSNGASGFGMFGSPESTQQYQLLLPQMKIKDFTLENLITITSNDSNSKIGAELLRYGILTIDYINKRFYFEPQKESVGIRDEDFGFSRTLKDGNLIVGLVWDENLKNKISYGDVILEINNKPFNLCELLTEKNYFEEENSLELKVEKSDGEVIQIMVEKRTTANTVYKK</sequence>
<comment type="caution">
    <text evidence="1">The sequence shown here is derived from an EMBL/GenBank/DDBJ whole genome shotgun (WGS) entry which is preliminary data.</text>
</comment>
<accession>A0A967AU80</accession>
<dbReference type="InterPro" id="IPR021109">
    <property type="entry name" value="Peptidase_aspartic_dom_sf"/>
</dbReference>
<name>A0A967AU80_9FLAO</name>
<proteinExistence type="predicted"/>
<dbReference type="GO" id="GO:0006508">
    <property type="term" value="P:proteolysis"/>
    <property type="evidence" value="ECO:0007669"/>
    <property type="project" value="UniProtKB-KW"/>
</dbReference>
<keyword evidence="2" id="KW-1185">Reference proteome</keyword>
<organism evidence="1 2">
    <name type="scientific">Pelagihabitans pacificus</name>
    <dbReference type="NCBI Taxonomy" id="2696054"/>
    <lineage>
        <taxon>Bacteria</taxon>
        <taxon>Pseudomonadati</taxon>
        <taxon>Bacteroidota</taxon>
        <taxon>Flavobacteriia</taxon>
        <taxon>Flavobacteriales</taxon>
        <taxon>Flavobacteriaceae</taxon>
        <taxon>Pelagihabitans</taxon>
    </lineage>
</organism>
<dbReference type="Proteomes" id="UP000707206">
    <property type="component" value="Unassembled WGS sequence"/>
</dbReference>
<evidence type="ECO:0000313" key="2">
    <source>
        <dbReference type="Proteomes" id="UP000707206"/>
    </source>
</evidence>
<dbReference type="RefSeq" id="WP_152574599.1">
    <property type="nucleotide sequence ID" value="NZ_VIKU02000003.1"/>
</dbReference>
<dbReference type="GO" id="GO:0008233">
    <property type="term" value="F:peptidase activity"/>
    <property type="evidence" value="ECO:0007669"/>
    <property type="project" value="UniProtKB-KW"/>
</dbReference>
<protein>
    <submittedName>
        <fullName evidence="1">Clan AA aspartic protease</fullName>
    </submittedName>
</protein>